<dbReference type="CDD" id="cd06986">
    <property type="entry name" value="cupin_MmsR-like_N"/>
    <property type="match status" value="1"/>
</dbReference>
<dbReference type="InterPro" id="IPR018062">
    <property type="entry name" value="HTH_AraC-typ_CS"/>
</dbReference>
<evidence type="ECO:0000259" key="5">
    <source>
        <dbReference type="PROSITE" id="PS01124"/>
    </source>
</evidence>
<dbReference type="PROSITE" id="PS01124">
    <property type="entry name" value="HTH_ARAC_FAMILY_2"/>
    <property type="match status" value="1"/>
</dbReference>
<accession>A0ABV8S8K8</accession>
<dbReference type="EMBL" id="JBHSED010000010">
    <property type="protein sequence ID" value="MFC4303198.1"/>
    <property type="molecule type" value="Genomic_DNA"/>
</dbReference>
<proteinExistence type="predicted"/>
<keyword evidence="4" id="KW-0804">Transcription</keyword>
<dbReference type="InterPro" id="IPR018060">
    <property type="entry name" value="HTH_AraC"/>
</dbReference>
<evidence type="ECO:0000256" key="1">
    <source>
        <dbReference type="ARBA" id="ARBA00023015"/>
    </source>
</evidence>
<protein>
    <submittedName>
        <fullName evidence="6">AraC family transcriptional regulator</fullName>
    </submittedName>
</protein>
<dbReference type="SMART" id="SM00342">
    <property type="entry name" value="HTH_ARAC"/>
    <property type="match status" value="1"/>
</dbReference>
<dbReference type="Gene3D" id="2.60.120.280">
    <property type="entry name" value="Regulatory protein AraC"/>
    <property type="match status" value="1"/>
</dbReference>
<evidence type="ECO:0000256" key="4">
    <source>
        <dbReference type="ARBA" id="ARBA00023163"/>
    </source>
</evidence>
<name>A0ABV8S8K8_9BACL</name>
<sequence>MLRGTPVYQYNPDSPSGEPPELYLQFWGKEHCSPGHAVGPGIRETFKIHFIHQGKGCVRIGEREYILTAGQAFLTYPHHVTYHAADVEEPWTYSWIGFYGERVLSVLSRTGLSPDMPIFAMDMQLMPSLYDRLTETLAHENSRDLRLQALMHDLLAVLIDSLPASSSGELRMSKQDAYVHRMLEFIHSHYSENISVRELAELLKLDRKYVSAMFKEAVGVPPRRYLLQYRMDKASELLLKGTYTVGEVARSVGYPDALQFSKMFKSWKGSSPRQFAKIGH</sequence>
<dbReference type="Pfam" id="PF12833">
    <property type="entry name" value="HTH_18"/>
    <property type="match status" value="1"/>
</dbReference>
<feature type="domain" description="HTH araC/xylS-type" evidence="5">
    <location>
        <begin position="180"/>
        <end position="278"/>
    </location>
</feature>
<organism evidence="6 7">
    <name type="scientific">Cohnella boryungensis</name>
    <dbReference type="NCBI Taxonomy" id="768479"/>
    <lineage>
        <taxon>Bacteria</taxon>
        <taxon>Bacillati</taxon>
        <taxon>Bacillota</taxon>
        <taxon>Bacilli</taxon>
        <taxon>Bacillales</taxon>
        <taxon>Paenibacillaceae</taxon>
        <taxon>Cohnella</taxon>
    </lineage>
</organism>
<dbReference type="PANTHER" id="PTHR46796">
    <property type="entry name" value="HTH-TYPE TRANSCRIPTIONAL ACTIVATOR RHAS-RELATED"/>
    <property type="match status" value="1"/>
</dbReference>
<dbReference type="SUPFAM" id="SSF46689">
    <property type="entry name" value="Homeodomain-like"/>
    <property type="match status" value="2"/>
</dbReference>
<dbReference type="Gene3D" id="1.10.10.60">
    <property type="entry name" value="Homeodomain-like"/>
    <property type="match status" value="2"/>
</dbReference>
<dbReference type="InterPro" id="IPR009057">
    <property type="entry name" value="Homeodomain-like_sf"/>
</dbReference>
<keyword evidence="7" id="KW-1185">Reference proteome</keyword>
<evidence type="ECO:0000256" key="3">
    <source>
        <dbReference type="ARBA" id="ARBA00023159"/>
    </source>
</evidence>
<reference evidence="7" key="1">
    <citation type="journal article" date="2019" name="Int. J. Syst. Evol. Microbiol.">
        <title>The Global Catalogue of Microorganisms (GCM) 10K type strain sequencing project: providing services to taxonomists for standard genome sequencing and annotation.</title>
        <authorList>
            <consortium name="The Broad Institute Genomics Platform"/>
            <consortium name="The Broad Institute Genome Sequencing Center for Infectious Disease"/>
            <person name="Wu L."/>
            <person name="Ma J."/>
        </authorList>
    </citation>
    <scope>NUCLEOTIDE SEQUENCE [LARGE SCALE GENOMIC DNA]</scope>
    <source>
        <strain evidence="7">CGMCC 4.1641</strain>
    </source>
</reference>
<keyword evidence="1" id="KW-0805">Transcription regulation</keyword>
<keyword evidence="2" id="KW-0238">DNA-binding</keyword>
<gene>
    <name evidence="6" type="ORF">ACFO1S_07010</name>
</gene>
<dbReference type="PANTHER" id="PTHR46796:SF7">
    <property type="entry name" value="ARAC FAMILY TRANSCRIPTIONAL REGULATOR"/>
    <property type="match status" value="1"/>
</dbReference>
<dbReference type="Pfam" id="PF02311">
    <property type="entry name" value="AraC_binding"/>
    <property type="match status" value="1"/>
</dbReference>
<dbReference type="PROSITE" id="PS00041">
    <property type="entry name" value="HTH_ARAC_FAMILY_1"/>
    <property type="match status" value="1"/>
</dbReference>
<dbReference type="InterPro" id="IPR037923">
    <property type="entry name" value="HTH-like"/>
</dbReference>
<evidence type="ECO:0000256" key="2">
    <source>
        <dbReference type="ARBA" id="ARBA00023125"/>
    </source>
</evidence>
<dbReference type="SUPFAM" id="SSF51215">
    <property type="entry name" value="Regulatory protein AraC"/>
    <property type="match status" value="1"/>
</dbReference>
<evidence type="ECO:0000313" key="7">
    <source>
        <dbReference type="Proteomes" id="UP001595755"/>
    </source>
</evidence>
<comment type="caution">
    <text evidence="6">The sequence shown here is derived from an EMBL/GenBank/DDBJ whole genome shotgun (WGS) entry which is preliminary data.</text>
</comment>
<dbReference type="Proteomes" id="UP001595755">
    <property type="component" value="Unassembled WGS sequence"/>
</dbReference>
<keyword evidence="3" id="KW-0010">Activator</keyword>
<dbReference type="InterPro" id="IPR050204">
    <property type="entry name" value="AraC_XylS_family_regulators"/>
</dbReference>
<dbReference type="InterPro" id="IPR003313">
    <property type="entry name" value="AraC-bd"/>
</dbReference>
<dbReference type="RefSeq" id="WP_204605176.1">
    <property type="nucleotide sequence ID" value="NZ_JBHSED010000010.1"/>
</dbReference>
<evidence type="ECO:0000313" key="6">
    <source>
        <dbReference type="EMBL" id="MFC4303198.1"/>
    </source>
</evidence>